<name>A0ABU2BBX8_9CORY</name>
<sequence>MKKYIGALTTAVTLSICVTLPNATAQPAAPQPGTQHPPIHKIPRGGAEYVALGDSYAGNPTTREQFESRSEEERCRHGDNSYPVRVASRFTSFANFSCSGAVIVEDSTEKPRVSNMPMLIDRAEQAGALGPNTKVVTITIGGNEAWLGYRDYGLLGSPAIITPDEYFRRLSPSMARVRALAPHARILLVGYPEVVGSDDMHCLVDTNRWGFPVRIAFPASNQRAYNIALNRAMELTAPLMTAEYVDVFTGSQGHGSCAPDNQRYIKTVLDAPERDDYLPLHLNEAGTKFQADVILHHLDTYTPPPRIDLRIPPFDPRLLQLPPLPPPPPAPVLGNLSH</sequence>
<feature type="domain" description="SGNH hydrolase-type esterase" evidence="3">
    <location>
        <begin position="51"/>
        <end position="287"/>
    </location>
</feature>
<dbReference type="InterPro" id="IPR037460">
    <property type="entry name" value="SEST-like"/>
</dbReference>
<dbReference type="InterPro" id="IPR013830">
    <property type="entry name" value="SGNH_hydro"/>
</dbReference>
<evidence type="ECO:0000256" key="2">
    <source>
        <dbReference type="SAM" id="SignalP"/>
    </source>
</evidence>
<protein>
    <recommendedName>
        <fullName evidence="3">SGNH hydrolase-type esterase domain-containing protein</fullName>
    </recommendedName>
</protein>
<dbReference type="InterPro" id="IPR036514">
    <property type="entry name" value="SGNH_hydro_sf"/>
</dbReference>
<dbReference type="PANTHER" id="PTHR37981">
    <property type="entry name" value="LIPASE 2"/>
    <property type="match status" value="1"/>
</dbReference>
<dbReference type="Gene3D" id="3.40.50.1110">
    <property type="entry name" value="SGNH hydrolase"/>
    <property type="match status" value="2"/>
</dbReference>
<dbReference type="Pfam" id="PF13472">
    <property type="entry name" value="Lipase_GDSL_2"/>
    <property type="match status" value="1"/>
</dbReference>
<evidence type="ECO:0000256" key="1">
    <source>
        <dbReference type="SAM" id="MobiDB-lite"/>
    </source>
</evidence>
<dbReference type="RefSeq" id="WP_277104596.1">
    <property type="nucleotide sequence ID" value="NZ_BAAAJS010000056.1"/>
</dbReference>
<evidence type="ECO:0000259" key="3">
    <source>
        <dbReference type="Pfam" id="PF13472"/>
    </source>
</evidence>
<dbReference type="SUPFAM" id="SSF52266">
    <property type="entry name" value="SGNH hydrolase"/>
    <property type="match status" value="1"/>
</dbReference>
<evidence type="ECO:0000313" key="5">
    <source>
        <dbReference type="Proteomes" id="UP001183619"/>
    </source>
</evidence>
<accession>A0ABU2BBX8</accession>
<feature type="chain" id="PRO_5046471396" description="SGNH hydrolase-type esterase domain-containing protein" evidence="2">
    <location>
        <begin position="26"/>
        <end position="338"/>
    </location>
</feature>
<dbReference type="PANTHER" id="PTHR37981:SF1">
    <property type="entry name" value="SGNH HYDROLASE-TYPE ESTERASE DOMAIN-CONTAINING PROTEIN"/>
    <property type="match status" value="1"/>
</dbReference>
<keyword evidence="2" id="KW-0732">Signal</keyword>
<evidence type="ECO:0000313" key="4">
    <source>
        <dbReference type="EMBL" id="MDR7356125.1"/>
    </source>
</evidence>
<proteinExistence type="predicted"/>
<feature type="region of interest" description="Disordered" evidence="1">
    <location>
        <begin position="58"/>
        <end position="78"/>
    </location>
</feature>
<feature type="compositionally biased region" description="Basic and acidic residues" evidence="1">
    <location>
        <begin position="64"/>
        <end position="78"/>
    </location>
</feature>
<reference evidence="4 5" key="1">
    <citation type="submission" date="2023-07" db="EMBL/GenBank/DDBJ databases">
        <title>Sequencing the genomes of 1000 actinobacteria strains.</title>
        <authorList>
            <person name="Klenk H.-P."/>
        </authorList>
    </citation>
    <scope>NUCLEOTIDE SEQUENCE [LARGE SCALE GENOMIC DNA]</scope>
    <source>
        <strain evidence="4 5">DSM 44508</strain>
    </source>
</reference>
<gene>
    <name evidence="4" type="ORF">J2S37_002663</name>
</gene>
<dbReference type="CDD" id="cd01823">
    <property type="entry name" value="SEST_like"/>
    <property type="match status" value="1"/>
</dbReference>
<feature type="signal peptide" evidence="2">
    <location>
        <begin position="1"/>
        <end position="25"/>
    </location>
</feature>
<comment type="caution">
    <text evidence="4">The sequence shown here is derived from an EMBL/GenBank/DDBJ whole genome shotgun (WGS) entry which is preliminary data.</text>
</comment>
<keyword evidence="5" id="KW-1185">Reference proteome</keyword>
<organism evidence="4 5">
    <name type="scientific">Corynebacterium felinum</name>
    <dbReference type="NCBI Taxonomy" id="131318"/>
    <lineage>
        <taxon>Bacteria</taxon>
        <taxon>Bacillati</taxon>
        <taxon>Actinomycetota</taxon>
        <taxon>Actinomycetes</taxon>
        <taxon>Mycobacteriales</taxon>
        <taxon>Corynebacteriaceae</taxon>
        <taxon>Corynebacterium</taxon>
    </lineage>
</organism>
<dbReference type="Proteomes" id="UP001183619">
    <property type="component" value="Unassembled WGS sequence"/>
</dbReference>
<dbReference type="EMBL" id="JAVDYF010000001">
    <property type="protein sequence ID" value="MDR7356125.1"/>
    <property type="molecule type" value="Genomic_DNA"/>
</dbReference>